<protein>
    <submittedName>
        <fullName evidence="2">Putative secreted protein</fullName>
    </submittedName>
</protein>
<sequence length="90" mass="9753">MFFYGVWLVLGGSTALKLVAVFAAKTASVSHKGCRSVHGCRASPAGIAVLPLCVPQNGRSSGRHLEHPKVPRTDNFCTDPRVFLRFDNPM</sequence>
<feature type="signal peptide" evidence="1">
    <location>
        <begin position="1"/>
        <end position="23"/>
    </location>
</feature>
<organism evidence="2">
    <name type="scientific">Ixodes scapularis</name>
    <name type="common">Black-legged tick</name>
    <name type="synonym">Deer tick</name>
    <dbReference type="NCBI Taxonomy" id="6945"/>
    <lineage>
        <taxon>Eukaryota</taxon>
        <taxon>Metazoa</taxon>
        <taxon>Ecdysozoa</taxon>
        <taxon>Arthropoda</taxon>
        <taxon>Chelicerata</taxon>
        <taxon>Arachnida</taxon>
        <taxon>Acari</taxon>
        <taxon>Parasitiformes</taxon>
        <taxon>Ixodida</taxon>
        <taxon>Ixodoidea</taxon>
        <taxon>Ixodidae</taxon>
        <taxon>Ixodinae</taxon>
        <taxon>Ixodes</taxon>
    </lineage>
</organism>
<accession>A0A4D5RFY6</accession>
<name>A0A4D5RFY6_IXOSC</name>
<dbReference type="EMBL" id="GHJT01001793">
    <property type="protein sequence ID" value="MOY35764.1"/>
    <property type="molecule type" value="Transcribed_RNA"/>
</dbReference>
<proteinExistence type="predicted"/>
<feature type="chain" id="PRO_5020038775" evidence="1">
    <location>
        <begin position="24"/>
        <end position="90"/>
    </location>
</feature>
<evidence type="ECO:0000313" key="2">
    <source>
        <dbReference type="EMBL" id="MOY35764.1"/>
    </source>
</evidence>
<evidence type="ECO:0000256" key="1">
    <source>
        <dbReference type="SAM" id="SignalP"/>
    </source>
</evidence>
<keyword evidence="1" id="KW-0732">Signal</keyword>
<reference evidence="2" key="1">
    <citation type="submission" date="2019-04" db="EMBL/GenBank/DDBJ databases">
        <title>An insight into the mialome of Ixodes scapularis.</title>
        <authorList>
            <person name="Ribeiro J.M."/>
            <person name="Mather T.N."/>
            <person name="Karim S."/>
        </authorList>
    </citation>
    <scope>NUCLEOTIDE SEQUENCE</scope>
</reference>
<dbReference type="AlphaFoldDB" id="A0A4D5RFY6"/>